<evidence type="ECO:0000313" key="4">
    <source>
        <dbReference type="EMBL" id="ACO15507.1"/>
    </source>
</evidence>
<dbReference type="PANTHER" id="PTHR13245">
    <property type="entry name" value="RRP15-LIKE PROTEIN"/>
    <property type="match status" value="1"/>
</dbReference>
<name>C1C2K4_CALCM</name>
<gene>
    <name evidence="4" type="primary">RRP15</name>
</gene>
<proteinExistence type="evidence at transcript level"/>
<protein>
    <recommendedName>
        <fullName evidence="2">RRP15-like protein</fullName>
    </recommendedName>
</protein>
<feature type="region of interest" description="Disordered" evidence="3">
    <location>
        <begin position="209"/>
        <end position="237"/>
    </location>
</feature>
<dbReference type="InterPro" id="IPR012459">
    <property type="entry name" value="Rrp15"/>
</dbReference>
<organism evidence="4">
    <name type="scientific">Caligus clemensi</name>
    <name type="common">Sea louse</name>
    <dbReference type="NCBI Taxonomy" id="344056"/>
    <lineage>
        <taxon>Eukaryota</taxon>
        <taxon>Metazoa</taxon>
        <taxon>Ecdysozoa</taxon>
        <taxon>Arthropoda</taxon>
        <taxon>Crustacea</taxon>
        <taxon>Multicrustacea</taxon>
        <taxon>Hexanauplia</taxon>
        <taxon>Copepoda</taxon>
        <taxon>Siphonostomatoida</taxon>
        <taxon>Caligidae</taxon>
        <taxon>Caligus</taxon>
    </lineage>
</organism>
<feature type="compositionally biased region" description="Low complexity" evidence="3">
    <location>
        <begin position="70"/>
        <end position="82"/>
    </location>
</feature>
<sequence length="274" mass="30666">MKSKVIQNEEDSEVPLTEPKADESEDMDDSEAEYDVDSGEDTDADDEGDNNELEDDEGDEEEGDEKSGWADAMAKALKSAKASGPTQVVLSKARKDSEVKSKIIPEGKSEEKTEVKVPPPSKLKQSVIRSRKLALESIGRQKPHVVRDKVKEKSLNKIATKGVVQLFNAVKKQQVDLKKELTSVGKPIRKTEKVYQSLDKESFLESVLGAKSHQKTGKHKEEIQKPQETMEEPMEEPMDLVLEESCSKNWSVLRDDFMIGAKMKDWDKNSDSEG</sequence>
<evidence type="ECO:0000256" key="1">
    <source>
        <dbReference type="ARBA" id="ARBA00007462"/>
    </source>
</evidence>
<evidence type="ECO:0000256" key="3">
    <source>
        <dbReference type="SAM" id="MobiDB-lite"/>
    </source>
</evidence>
<dbReference type="AlphaFoldDB" id="C1C2K4"/>
<feature type="compositionally biased region" description="Acidic residues" evidence="3">
    <location>
        <begin position="23"/>
        <end position="64"/>
    </location>
</feature>
<evidence type="ECO:0000256" key="2">
    <source>
        <dbReference type="ARBA" id="ARBA00017475"/>
    </source>
</evidence>
<dbReference type="PANTHER" id="PTHR13245:SF14">
    <property type="entry name" value="RRP15-LIKE PROTEIN"/>
    <property type="match status" value="1"/>
</dbReference>
<feature type="region of interest" description="Disordered" evidence="3">
    <location>
        <begin position="1"/>
        <end position="126"/>
    </location>
</feature>
<reference evidence="4" key="1">
    <citation type="submission" date="2009-03" db="EMBL/GenBank/DDBJ databases">
        <title>Caligus clemensi ESTs and full-length cDNAs.</title>
        <authorList>
            <person name="Yasuike M."/>
            <person name="von Schalburg K."/>
            <person name="Cooper G."/>
            <person name="Leong J."/>
            <person name="Jones S.R.M."/>
            <person name="Koop B.F."/>
        </authorList>
    </citation>
    <scope>NUCLEOTIDE SEQUENCE</scope>
    <source>
        <tissue evidence="4">Whole</tissue>
    </source>
</reference>
<feature type="compositionally biased region" description="Basic and acidic residues" evidence="3">
    <location>
        <begin position="93"/>
        <end position="115"/>
    </location>
</feature>
<dbReference type="Pfam" id="PF07890">
    <property type="entry name" value="Rrp15p"/>
    <property type="match status" value="1"/>
</dbReference>
<dbReference type="GO" id="GO:0000460">
    <property type="term" value="P:maturation of 5.8S rRNA"/>
    <property type="evidence" value="ECO:0007669"/>
    <property type="project" value="TreeGrafter"/>
</dbReference>
<accession>C1C2K4</accession>
<dbReference type="GO" id="GO:0000470">
    <property type="term" value="P:maturation of LSU-rRNA"/>
    <property type="evidence" value="ECO:0007669"/>
    <property type="project" value="TreeGrafter"/>
</dbReference>
<dbReference type="GO" id="GO:0030687">
    <property type="term" value="C:preribosome, large subunit precursor"/>
    <property type="evidence" value="ECO:0007669"/>
    <property type="project" value="TreeGrafter"/>
</dbReference>
<comment type="similarity">
    <text evidence="1">Belongs to the RRP15 family.</text>
</comment>
<dbReference type="EMBL" id="BT081083">
    <property type="protein sequence ID" value="ACO15507.1"/>
    <property type="molecule type" value="mRNA"/>
</dbReference>